<sequence length="815" mass="87298">MIMVKISKILYKYMFAFIALTCITSCDEDEVKYPLLGEEPRNLTEILTETADLSSLLAALNQVGLDETFETETTFTVFAPNNNAFDAINVSSLDSTALRNVLLNHVLETTTADYTSTMSSGYLTTMATGPDGNNLSFYTNTEGNLKFNGVASLVAGMYDKGATNGILHEVDAVLAPPTIVDHTLANPDYSMLAEAINKADLVEALSGAGPFTLFAPNNDAFNAFMLEVNGAFGWSTLDDIPVDVLTEVLLYHVVSGSNIVSAVIDGRTPTTMQGETFSISGTTIEDSSYSNTNIVLTDVQGVNGIVHGIDKVLLPEDVFQSILSATLNMADRCADKGYTTFLAAIDKAGMTDDFKTNELTGFIPTNDAFTIFFVGIENYSSLDDFVTEEDIALLKSLLEYHLYAGKLLSSNLTNGGTISTVFGDDITVDLSGDNPKLIPSFADGPKATIEVSNIGASNGVIHQINKILIPSDLTQGLGVAGAGGLQPVAENAFVYFDFNGTGTYDSWWGDMADVNDAAASSDGTIFKDFNGAQGGDWTGMFFRNGGNNFTPAAIGTDLDAYEFKFDINVKAPATGVIKFRFQGSIGDVFYDWDISQIEESGWVTVVLPANLLGVSDFSLVDGEFGAAYSGDSMLNFSIDNVRFEEVKGGIEPVAEDAMVYFDFNGTGYDSWWGDVAGNPVTDAANSADGTPFFKATGVQGGGWTGLFFRNGGDNFTPATIGTDINNYVLKFDINVVEAFADGVIKFRFQGSIGDVLFSWDPTEIEGGKGWQTITIPAATIGVSDFSQVDGEFGAAYSDGTSMLNFSMDNIRFEKL</sequence>
<dbReference type="SUPFAM" id="SSF82153">
    <property type="entry name" value="FAS1 domain"/>
    <property type="match status" value="3"/>
</dbReference>
<dbReference type="EMBL" id="SNQI01000001">
    <property type="protein sequence ID" value="TEW76494.1"/>
    <property type="molecule type" value="Genomic_DNA"/>
</dbReference>
<dbReference type="Pfam" id="PF18329">
    <property type="entry name" value="SGBP_B_XBD"/>
    <property type="match status" value="2"/>
</dbReference>
<keyword evidence="3" id="KW-1185">Reference proteome</keyword>
<dbReference type="Proteomes" id="UP000298517">
    <property type="component" value="Unassembled WGS sequence"/>
</dbReference>
<dbReference type="Pfam" id="PF02469">
    <property type="entry name" value="Fasciclin"/>
    <property type="match status" value="3"/>
</dbReference>
<name>A0A4Y8AWT0_9FLAO</name>
<dbReference type="Gene3D" id="2.30.180.10">
    <property type="entry name" value="FAS1 domain"/>
    <property type="match status" value="3"/>
</dbReference>
<organism evidence="2 3">
    <name type="scientific">Gramella jeungdoensis</name>
    <dbReference type="NCBI Taxonomy" id="708091"/>
    <lineage>
        <taxon>Bacteria</taxon>
        <taxon>Pseudomonadati</taxon>
        <taxon>Bacteroidota</taxon>
        <taxon>Flavobacteriia</taxon>
        <taxon>Flavobacteriales</taxon>
        <taxon>Flavobacteriaceae</taxon>
        <taxon>Christiangramia</taxon>
    </lineage>
</organism>
<gene>
    <name evidence="2" type="ORF">E2488_01200</name>
</gene>
<dbReference type="SMART" id="SM00554">
    <property type="entry name" value="FAS1"/>
    <property type="match status" value="3"/>
</dbReference>
<dbReference type="GO" id="GO:0030247">
    <property type="term" value="F:polysaccharide binding"/>
    <property type="evidence" value="ECO:0007669"/>
    <property type="project" value="InterPro"/>
</dbReference>
<feature type="domain" description="FAS1" evidence="1">
    <location>
        <begin position="176"/>
        <end position="313"/>
    </location>
</feature>
<feature type="domain" description="FAS1" evidence="1">
    <location>
        <begin position="40"/>
        <end position="174"/>
    </location>
</feature>
<dbReference type="InterPro" id="IPR050904">
    <property type="entry name" value="Adhesion/Biosynth-related"/>
</dbReference>
<dbReference type="InterPro" id="IPR000782">
    <property type="entry name" value="FAS1_domain"/>
</dbReference>
<protein>
    <submittedName>
        <fullName evidence="2">Fasciclin domain-containing protein</fullName>
    </submittedName>
</protein>
<evidence type="ECO:0000313" key="2">
    <source>
        <dbReference type="EMBL" id="TEW76494.1"/>
    </source>
</evidence>
<dbReference type="PROSITE" id="PS50213">
    <property type="entry name" value="FAS1"/>
    <property type="match status" value="3"/>
</dbReference>
<evidence type="ECO:0000313" key="3">
    <source>
        <dbReference type="Proteomes" id="UP000298517"/>
    </source>
</evidence>
<dbReference type="AlphaFoldDB" id="A0A4Y8AWT0"/>
<reference evidence="2 3" key="1">
    <citation type="journal article" date="2011" name="J. Microbiol.">
        <title>Gramella jeungdoensis sp. nov., isolated from a solar saltern in Korea.</title>
        <authorList>
            <person name="Joung Y."/>
            <person name="Kim H."/>
            <person name="Jang T."/>
            <person name="Ahn T.S."/>
            <person name="Joh K."/>
        </authorList>
    </citation>
    <scope>NUCLEOTIDE SEQUENCE [LARGE SCALE GENOMIC DNA]</scope>
    <source>
        <strain evidence="2 3">KCTC 23123</strain>
    </source>
</reference>
<comment type="caution">
    <text evidence="2">The sequence shown here is derived from an EMBL/GenBank/DDBJ whole genome shotgun (WGS) entry which is preliminary data.</text>
</comment>
<feature type="domain" description="FAS1" evidence="1">
    <location>
        <begin position="325"/>
        <end position="468"/>
    </location>
</feature>
<dbReference type="PANTHER" id="PTHR10900:SF77">
    <property type="entry name" value="FI19380P1"/>
    <property type="match status" value="1"/>
</dbReference>
<dbReference type="PANTHER" id="PTHR10900">
    <property type="entry name" value="PERIOSTIN-RELATED"/>
    <property type="match status" value="1"/>
</dbReference>
<evidence type="ECO:0000259" key="1">
    <source>
        <dbReference type="PROSITE" id="PS50213"/>
    </source>
</evidence>
<dbReference type="InterPro" id="IPR036378">
    <property type="entry name" value="FAS1_dom_sf"/>
</dbReference>
<dbReference type="InterPro" id="IPR040475">
    <property type="entry name" value="SGBP_B_XBD"/>
</dbReference>
<proteinExistence type="predicted"/>
<accession>A0A4Y8AWT0</accession>